<sequence length="339" mass="37946">MWVQVSSCRGCLECPQHIHTDANTLVSFSEFCQAFGFPSGPAGANTLLLFYELWSQNGVLVQKGRASDCPHLGYHPETVLFGPHGYLFSVLEEHEEVSSILLYSNYTPCMEPPNWCVDSVLNFLERHPWIRLDLFFSQLHNPQNPQNQAGLRSLASLWPRVTLSPLSGNAWGALIRRFVKDAPPSATRDPLPLGRTAADRLNATRLSAITGIGPAFMDLTPREDTRPGAPRAKAQPLILLPPPHLHTRRIHTPARQEPASPRPRPQRPLLRPINVVRHVRMPPPRPVQLTPPLESSTPPPLLLPGRVVEVVQLVDKEAETDSSSKRSSKRGWFKFRKTK</sequence>
<dbReference type="InParanoid" id="A0A6J2W7P4"/>
<dbReference type="InterPro" id="IPR038953">
    <property type="entry name" value="APOBEC4"/>
</dbReference>
<feature type="compositionally biased region" description="Low complexity" evidence="1">
    <location>
        <begin position="287"/>
        <end position="296"/>
    </location>
</feature>
<dbReference type="OrthoDB" id="9941981at2759"/>
<gene>
    <name evidence="3" type="primary">LOC115820718</name>
</gene>
<dbReference type="PANTHER" id="PTHR35672">
    <property type="entry name" value="C-U-EDITING ENZYME APOBEC-4-RELATED"/>
    <property type="match status" value="1"/>
</dbReference>
<dbReference type="Pfam" id="PF18775">
    <property type="entry name" value="APOBEC4"/>
    <property type="match status" value="1"/>
</dbReference>
<dbReference type="Gene3D" id="3.40.140.10">
    <property type="entry name" value="Cytidine Deaminase, domain 2"/>
    <property type="match status" value="1"/>
</dbReference>
<evidence type="ECO:0000256" key="1">
    <source>
        <dbReference type="SAM" id="MobiDB-lite"/>
    </source>
</evidence>
<accession>A0A6J2W7P4</accession>
<keyword evidence="2" id="KW-1185">Reference proteome</keyword>
<dbReference type="Proteomes" id="UP000504632">
    <property type="component" value="Chromosome 9"/>
</dbReference>
<feature type="region of interest" description="Disordered" evidence="1">
    <location>
        <begin position="316"/>
        <end position="339"/>
    </location>
</feature>
<dbReference type="RefSeq" id="XP_030640229.1">
    <property type="nucleotide sequence ID" value="XM_030784369.1"/>
</dbReference>
<organism evidence="2 3">
    <name type="scientific">Chanos chanos</name>
    <name type="common">Milkfish</name>
    <name type="synonym">Mugil chanos</name>
    <dbReference type="NCBI Taxonomy" id="29144"/>
    <lineage>
        <taxon>Eukaryota</taxon>
        <taxon>Metazoa</taxon>
        <taxon>Chordata</taxon>
        <taxon>Craniata</taxon>
        <taxon>Vertebrata</taxon>
        <taxon>Euteleostomi</taxon>
        <taxon>Actinopterygii</taxon>
        <taxon>Neopterygii</taxon>
        <taxon>Teleostei</taxon>
        <taxon>Ostariophysi</taxon>
        <taxon>Gonorynchiformes</taxon>
        <taxon>Chanidae</taxon>
        <taxon>Chanos</taxon>
    </lineage>
</organism>
<reference evidence="3" key="1">
    <citation type="submission" date="2025-08" db="UniProtKB">
        <authorList>
            <consortium name="RefSeq"/>
        </authorList>
    </citation>
    <scope>IDENTIFICATION</scope>
</reference>
<proteinExistence type="predicted"/>
<dbReference type="PANTHER" id="PTHR35672:SF1">
    <property type="entry name" value="C-U-EDITING ENZYME APOBEC-4-RELATED"/>
    <property type="match status" value="1"/>
</dbReference>
<dbReference type="AlphaFoldDB" id="A0A6J2W7P4"/>
<feature type="region of interest" description="Disordered" evidence="1">
    <location>
        <begin position="281"/>
        <end position="301"/>
    </location>
</feature>
<protein>
    <submittedName>
        <fullName evidence="3">C-&gt;U-editing enzyme APOBEC-4</fullName>
    </submittedName>
</protein>
<feature type="compositionally biased region" description="Basic residues" evidence="1">
    <location>
        <begin position="326"/>
        <end position="339"/>
    </location>
</feature>
<evidence type="ECO:0000313" key="2">
    <source>
        <dbReference type="Proteomes" id="UP000504632"/>
    </source>
</evidence>
<name>A0A6J2W7P4_CHACN</name>
<evidence type="ECO:0000313" key="3">
    <source>
        <dbReference type="RefSeq" id="XP_030640229.1"/>
    </source>
</evidence>
<dbReference type="GeneID" id="115820718"/>